<comment type="subcellular location">
    <subcellularLocation>
        <location evidence="2">Chromosome</location>
        <location evidence="2">Centromere</location>
        <location evidence="2">Kinetochore</location>
    </subcellularLocation>
    <subcellularLocation>
        <location evidence="1">Nucleus</location>
    </subcellularLocation>
</comment>
<dbReference type="GO" id="GO:0031262">
    <property type="term" value="C:Ndc80 complex"/>
    <property type="evidence" value="ECO:0007669"/>
    <property type="project" value="InterPro"/>
</dbReference>
<dbReference type="GO" id="GO:0007052">
    <property type="term" value="P:mitotic spindle organization"/>
    <property type="evidence" value="ECO:0007669"/>
    <property type="project" value="TreeGrafter"/>
</dbReference>
<organism evidence="15 16">
    <name type="scientific">Sugiyamaella lignohabitans</name>
    <dbReference type="NCBI Taxonomy" id="796027"/>
    <lineage>
        <taxon>Eukaryota</taxon>
        <taxon>Fungi</taxon>
        <taxon>Dikarya</taxon>
        <taxon>Ascomycota</taxon>
        <taxon>Saccharomycotina</taxon>
        <taxon>Dipodascomycetes</taxon>
        <taxon>Dipodascales</taxon>
        <taxon>Trichomonascaceae</taxon>
        <taxon>Sugiyamaella</taxon>
    </lineage>
</organism>
<feature type="coiled-coil region" evidence="12">
    <location>
        <begin position="228"/>
        <end position="280"/>
    </location>
</feature>
<dbReference type="GO" id="GO:0045132">
    <property type="term" value="P:meiotic chromosome segregation"/>
    <property type="evidence" value="ECO:0007669"/>
    <property type="project" value="TreeGrafter"/>
</dbReference>
<accession>A0A161HIZ5</accession>
<keyword evidence="6" id="KW-0498">Mitosis</keyword>
<dbReference type="InterPro" id="IPR038275">
    <property type="entry name" value="Nuf2_N_sf"/>
</dbReference>
<evidence type="ECO:0000256" key="2">
    <source>
        <dbReference type="ARBA" id="ARBA00004629"/>
    </source>
</evidence>
<dbReference type="GO" id="GO:0051383">
    <property type="term" value="P:kinetochore organization"/>
    <property type="evidence" value="ECO:0007669"/>
    <property type="project" value="TreeGrafter"/>
</dbReference>
<dbReference type="EMBL" id="CP014501">
    <property type="protein sequence ID" value="ANB12597.1"/>
    <property type="molecule type" value="Genomic_DNA"/>
</dbReference>
<sequence length="348" mass="40936">MKDCGVDDFNIVDIVKPEPGRLRRNLSAVIAFAQFREDRMHDYADLVNQCKQATSQFRLLEDEHEELITQIAELEEALKDSSEQAKQTQEHNAEVESELRKLKKVQEQLTTEHSNYKQEKQRLITNLENQSLLVVEARKENDRMKPYIVDSPEILQKLNSDLASSLQLTKNNVENMDRRFRALQISAETFKQIHQDLQACIKVIEECGVELQREQEASHKLGRFQEIYDQLRQDDKDLDIRISQLQRQIANSQDRIERARKQAEIKRASAEKKMSELREMHGTLAAERSLQMKEMDEKRDYIKSTELQISTMKEHIESEMRAIAAESEKLRDHLHLYLNSMEQRMMVR</sequence>
<comment type="similarity">
    <text evidence="3">Belongs to the NUF2 family.</text>
</comment>
<keyword evidence="5" id="KW-0132">Cell division</keyword>
<evidence type="ECO:0000259" key="14">
    <source>
        <dbReference type="Pfam" id="PF18595"/>
    </source>
</evidence>
<dbReference type="GO" id="GO:0051315">
    <property type="term" value="P:attachment of mitotic spindle microtubules to kinetochore"/>
    <property type="evidence" value="ECO:0007669"/>
    <property type="project" value="TreeGrafter"/>
</dbReference>
<keyword evidence="8 12" id="KW-0175">Coiled coil</keyword>
<evidence type="ECO:0000256" key="4">
    <source>
        <dbReference type="ARBA" id="ARBA00022454"/>
    </source>
</evidence>
<evidence type="ECO:0000256" key="12">
    <source>
        <dbReference type="SAM" id="Coils"/>
    </source>
</evidence>
<protein>
    <submittedName>
        <fullName evidence="15">Nuf2p</fullName>
    </submittedName>
</protein>
<dbReference type="GO" id="GO:0044877">
    <property type="term" value="F:protein-containing complex binding"/>
    <property type="evidence" value="ECO:0007669"/>
    <property type="project" value="TreeGrafter"/>
</dbReference>
<keyword evidence="9" id="KW-0539">Nucleus</keyword>
<evidence type="ECO:0000256" key="3">
    <source>
        <dbReference type="ARBA" id="ARBA00005498"/>
    </source>
</evidence>
<dbReference type="Pfam" id="PF18595">
    <property type="entry name" value="Nuf2_DHR10-like"/>
    <property type="match status" value="1"/>
</dbReference>
<evidence type="ECO:0000256" key="7">
    <source>
        <dbReference type="ARBA" id="ARBA00022838"/>
    </source>
</evidence>
<dbReference type="RefSeq" id="XP_018735074.1">
    <property type="nucleotide sequence ID" value="XM_018882824.1"/>
</dbReference>
<dbReference type="Pfam" id="PF03800">
    <property type="entry name" value="Nuf2"/>
    <property type="match status" value="1"/>
</dbReference>
<evidence type="ECO:0000256" key="10">
    <source>
        <dbReference type="ARBA" id="ARBA00023306"/>
    </source>
</evidence>
<dbReference type="PANTHER" id="PTHR21650">
    <property type="entry name" value="MEMBRALIN/KINETOCHORE PROTEIN NUF2"/>
    <property type="match status" value="1"/>
</dbReference>
<dbReference type="KEGG" id="slb:AWJ20_855"/>
<dbReference type="InterPro" id="IPR005549">
    <property type="entry name" value="Kinetochore_Nuf2_N"/>
</dbReference>
<reference evidence="15 16" key="1">
    <citation type="submission" date="2016-02" db="EMBL/GenBank/DDBJ databases">
        <title>Complete genome sequence and transcriptome regulation of the pentose utilising yeast Sugiyamaella lignohabitans.</title>
        <authorList>
            <person name="Bellasio M."/>
            <person name="Peymann A."/>
            <person name="Valli M."/>
            <person name="Sipitzky M."/>
            <person name="Graf A."/>
            <person name="Sauer M."/>
            <person name="Marx H."/>
            <person name="Mattanovich D."/>
        </authorList>
    </citation>
    <scope>NUCLEOTIDE SEQUENCE [LARGE SCALE GENOMIC DNA]</scope>
    <source>
        <strain evidence="15 16">CBS 10342</strain>
    </source>
</reference>
<feature type="domain" description="Kinetochore protein Nuf2 N-terminal" evidence="13">
    <location>
        <begin position="1"/>
        <end position="50"/>
    </location>
</feature>
<keyword evidence="7" id="KW-0995">Kinetochore</keyword>
<keyword evidence="10" id="KW-0131">Cell cycle</keyword>
<dbReference type="Proteomes" id="UP000189580">
    <property type="component" value="Chromosome a"/>
</dbReference>
<dbReference type="GO" id="GO:0005634">
    <property type="term" value="C:nucleus"/>
    <property type="evidence" value="ECO:0007669"/>
    <property type="project" value="UniProtKB-SubCell"/>
</dbReference>
<dbReference type="PANTHER" id="PTHR21650:SF2">
    <property type="entry name" value="KINETOCHORE PROTEIN NUF2"/>
    <property type="match status" value="1"/>
</dbReference>
<evidence type="ECO:0000256" key="8">
    <source>
        <dbReference type="ARBA" id="ARBA00023054"/>
    </source>
</evidence>
<keyword evidence="16" id="KW-1185">Reference proteome</keyword>
<dbReference type="Gene3D" id="1.10.418.60">
    <property type="entry name" value="Ncd80 complex, Nuf2 subunit"/>
    <property type="match status" value="1"/>
</dbReference>
<feature type="domain" description="Nuf2 DHR10-like" evidence="14">
    <location>
        <begin position="164"/>
        <end position="279"/>
    </location>
</feature>
<evidence type="ECO:0000256" key="9">
    <source>
        <dbReference type="ARBA" id="ARBA00023242"/>
    </source>
</evidence>
<keyword evidence="11" id="KW-0137">Centromere</keyword>
<feature type="coiled-coil region" evidence="12">
    <location>
        <begin position="43"/>
        <end position="126"/>
    </location>
</feature>
<name>A0A161HIZ5_9ASCO</name>
<evidence type="ECO:0000256" key="1">
    <source>
        <dbReference type="ARBA" id="ARBA00004123"/>
    </source>
</evidence>
<evidence type="ECO:0000313" key="15">
    <source>
        <dbReference type="EMBL" id="ANB12597.1"/>
    </source>
</evidence>
<keyword evidence="4" id="KW-0158">Chromosome</keyword>
<evidence type="ECO:0000259" key="13">
    <source>
        <dbReference type="Pfam" id="PF03800"/>
    </source>
</evidence>
<dbReference type="GO" id="GO:0051301">
    <property type="term" value="P:cell division"/>
    <property type="evidence" value="ECO:0007669"/>
    <property type="project" value="UniProtKB-KW"/>
</dbReference>
<evidence type="ECO:0000256" key="6">
    <source>
        <dbReference type="ARBA" id="ARBA00022776"/>
    </source>
</evidence>
<proteinExistence type="inferred from homology"/>
<dbReference type="AlphaFoldDB" id="A0A161HIZ5"/>
<gene>
    <name evidence="15" type="primary">NUF2</name>
    <name evidence="15" type="ORF">AWJ20_855</name>
</gene>
<dbReference type="InterPro" id="IPR041112">
    <property type="entry name" value="Nuf2_DHR10-like"/>
</dbReference>
<dbReference type="OrthoDB" id="8194677at2759"/>
<evidence type="ECO:0000256" key="11">
    <source>
        <dbReference type="ARBA" id="ARBA00023328"/>
    </source>
</evidence>
<dbReference type="GeneID" id="30037933"/>
<evidence type="ECO:0000313" key="16">
    <source>
        <dbReference type="Proteomes" id="UP000189580"/>
    </source>
</evidence>
<evidence type="ECO:0000256" key="5">
    <source>
        <dbReference type="ARBA" id="ARBA00022618"/>
    </source>
</evidence>